<feature type="transmembrane region" description="Helical" evidence="7">
    <location>
        <begin position="369"/>
        <end position="388"/>
    </location>
</feature>
<evidence type="ECO:0000256" key="4">
    <source>
        <dbReference type="ARBA" id="ARBA00022989"/>
    </source>
</evidence>
<name>A0A495JQF1_9ACTN</name>
<feature type="transmembrane region" description="Helical" evidence="7">
    <location>
        <begin position="61"/>
        <end position="81"/>
    </location>
</feature>
<evidence type="ECO:0000313" key="9">
    <source>
        <dbReference type="Proteomes" id="UP000277671"/>
    </source>
</evidence>
<evidence type="ECO:0000256" key="1">
    <source>
        <dbReference type="ARBA" id="ARBA00004651"/>
    </source>
</evidence>
<protein>
    <submittedName>
        <fullName evidence="8">Putative MFS family arabinose efflux permease</fullName>
    </submittedName>
</protein>
<comment type="subcellular location">
    <subcellularLocation>
        <location evidence="1">Cell membrane</location>
        <topology evidence="1">Multi-pass membrane protein</topology>
    </subcellularLocation>
</comment>
<evidence type="ECO:0000256" key="7">
    <source>
        <dbReference type="SAM" id="Phobius"/>
    </source>
</evidence>
<dbReference type="GO" id="GO:0005886">
    <property type="term" value="C:plasma membrane"/>
    <property type="evidence" value="ECO:0007669"/>
    <property type="project" value="UniProtKB-SubCell"/>
</dbReference>
<feature type="transmembrane region" description="Helical" evidence="7">
    <location>
        <begin position="275"/>
        <end position="296"/>
    </location>
</feature>
<keyword evidence="9" id="KW-1185">Reference proteome</keyword>
<feature type="transmembrane region" description="Helical" evidence="7">
    <location>
        <begin position="93"/>
        <end position="113"/>
    </location>
</feature>
<dbReference type="InterPro" id="IPR036259">
    <property type="entry name" value="MFS_trans_sf"/>
</dbReference>
<keyword evidence="5 7" id="KW-0472">Membrane</keyword>
<keyword evidence="4 7" id="KW-1133">Transmembrane helix</keyword>
<dbReference type="PANTHER" id="PTHR23513">
    <property type="entry name" value="INTEGRAL MEMBRANE EFFLUX PROTEIN-RELATED"/>
    <property type="match status" value="1"/>
</dbReference>
<dbReference type="GO" id="GO:0022857">
    <property type="term" value="F:transmembrane transporter activity"/>
    <property type="evidence" value="ECO:0007669"/>
    <property type="project" value="InterPro"/>
</dbReference>
<keyword evidence="2" id="KW-1003">Cell membrane</keyword>
<dbReference type="AlphaFoldDB" id="A0A495JQF1"/>
<dbReference type="Gene3D" id="1.20.1250.20">
    <property type="entry name" value="MFS general substrate transporter like domains"/>
    <property type="match status" value="1"/>
</dbReference>
<evidence type="ECO:0000256" key="6">
    <source>
        <dbReference type="SAM" id="MobiDB-lite"/>
    </source>
</evidence>
<feature type="region of interest" description="Disordered" evidence="6">
    <location>
        <begin position="423"/>
        <end position="453"/>
    </location>
</feature>
<evidence type="ECO:0000313" key="8">
    <source>
        <dbReference type="EMBL" id="RKR91193.1"/>
    </source>
</evidence>
<feature type="transmembrane region" description="Helical" evidence="7">
    <location>
        <begin position="394"/>
        <end position="413"/>
    </location>
</feature>
<dbReference type="InterPro" id="IPR011701">
    <property type="entry name" value="MFS"/>
</dbReference>
<accession>A0A495JQF1</accession>
<evidence type="ECO:0000256" key="2">
    <source>
        <dbReference type="ARBA" id="ARBA00022475"/>
    </source>
</evidence>
<evidence type="ECO:0000256" key="3">
    <source>
        <dbReference type="ARBA" id="ARBA00022692"/>
    </source>
</evidence>
<evidence type="ECO:0000256" key="5">
    <source>
        <dbReference type="ARBA" id="ARBA00023136"/>
    </source>
</evidence>
<feature type="compositionally biased region" description="Basic and acidic residues" evidence="6">
    <location>
        <begin position="423"/>
        <end position="447"/>
    </location>
</feature>
<dbReference type="EMBL" id="RBKT01000001">
    <property type="protein sequence ID" value="RKR91193.1"/>
    <property type="molecule type" value="Genomic_DNA"/>
</dbReference>
<feature type="transmembrane region" description="Helical" evidence="7">
    <location>
        <begin position="245"/>
        <end position="269"/>
    </location>
</feature>
<gene>
    <name evidence="8" type="ORF">BDK92_5585</name>
</gene>
<proteinExistence type="predicted"/>
<comment type="caution">
    <text evidence="8">The sequence shown here is derived from an EMBL/GenBank/DDBJ whole genome shotgun (WGS) entry which is preliminary data.</text>
</comment>
<dbReference type="SUPFAM" id="SSF103473">
    <property type="entry name" value="MFS general substrate transporter"/>
    <property type="match status" value="1"/>
</dbReference>
<reference evidence="8 9" key="1">
    <citation type="submission" date="2018-10" db="EMBL/GenBank/DDBJ databases">
        <title>Sequencing the genomes of 1000 actinobacteria strains.</title>
        <authorList>
            <person name="Klenk H.-P."/>
        </authorList>
    </citation>
    <scope>NUCLEOTIDE SEQUENCE [LARGE SCALE GENOMIC DNA]</scope>
    <source>
        <strain evidence="8 9">DSM 45175</strain>
    </source>
</reference>
<sequence length="453" mass="47873">MLIPNQPITRENTARRLIVPAAAPRRSFTALWASQASSNLADGLLQAAAPLLVATLTRDPLVVAGMTVVQFLPWLVATLPAGVMADRVDRRRLLTAGNWLRAAGFALLAVALANGWRHVALLYAAVFLAGCAETMVDNAALTIPPRLLPRKQLERANGRLFATQSVINTFIGPPAGAALFALAASAAFYTGAAAFALAGLAALLLPALRPTSEEQERRRSTPTTITQDIRSGWAHFWRHDLLRRVAFISAAINFFGAATGGLLVLLITGPYQMPVAHYGLFIAVPAAGAIAGSLLAEHFVPRIGGGPITWLAALAPAASYAILGLGHNTPLALAGMFCAAIATSLNQIVVSTLRQAAVPDELLGRVTAAYRLVVLGVVPLGALTGGLLGRSLGIRAPFIAAALGLVLAAFLLASRVTTQTLRDAETTHHHRAVPQEHRPQDRQEPRPLRPRSH</sequence>
<dbReference type="Proteomes" id="UP000277671">
    <property type="component" value="Unassembled WGS sequence"/>
</dbReference>
<keyword evidence="3 7" id="KW-0812">Transmembrane</keyword>
<feature type="transmembrane region" description="Helical" evidence="7">
    <location>
        <begin position="308"/>
        <end position="325"/>
    </location>
</feature>
<dbReference type="PANTHER" id="PTHR23513:SF6">
    <property type="entry name" value="MAJOR FACILITATOR SUPERFAMILY ASSOCIATED DOMAIN-CONTAINING PROTEIN"/>
    <property type="match status" value="1"/>
</dbReference>
<dbReference type="CDD" id="cd06173">
    <property type="entry name" value="MFS_MefA_like"/>
    <property type="match status" value="1"/>
</dbReference>
<organism evidence="8 9">
    <name type="scientific">Micromonospora pisi</name>
    <dbReference type="NCBI Taxonomy" id="589240"/>
    <lineage>
        <taxon>Bacteria</taxon>
        <taxon>Bacillati</taxon>
        <taxon>Actinomycetota</taxon>
        <taxon>Actinomycetes</taxon>
        <taxon>Micromonosporales</taxon>
        <taxon>Micromonosporaceae</taxon>
        <taxon>Micromonospora</taxon>
    </lineage>
</organism>
<feature type="transmembrane region" description="Helical" evidence="7">
    <location>
        <begin position="188"/>
        <end position="208"/>
    </location>
</feature>
<feature type="transmembrane region" description="Helical" evidence="7">
    <location>
        <begin position="331"/>
        <end position="349"/>
    </location>
</feature>
<dbReference type="Pfam" id="PF07690">
    <property type="entry name" value="MFS_1"/>
    <property type="match status" value="1"/>
</dbReference>
<feature type="transmembrane region" description="Helical" evidence="7">
    <location>
        <begin position="160"/>
        <end position="182"/>
    </location>
</feature>